<dbReference type="Proteomes" id="UP000198512">
    <property type="component" value="Unassembled WGS sequence"/>
</dbReference>
<reference evidence="1 2" key="1">
    <citation type="submission" date="2016-10" db="EMBL/GenBank/DDBJ databases">
        <authorList>
            <person name="Varghese N."/>
            <person name="Submissions S."/>
        </authorList>
    </citation>
    <scope>NUCLEOTIDE SEQUENCE [LARGE SCALE GENOMIC DNA]</scope>
    <source>
        <strain evidence="1 2">CIP 109853</strain>
    </source>
</reference>
<keyword evidence="2" id="KW-1185">Reference proteome</keyword>
<gene>
    <name evidence="1" type="ORF">SAMN05216600_105154</name>
</gene>
<proteinExistence type="predicted"/>
<sequence>MSESALGLVGQLDDALLDRRLGMTSTLPPAPDALLLPLLALSAAQWALALDLCVSVCAGSRMPRPPHLDEPTWLWCRRLGRALQPGHWLPESWDARQSQVAGLVLLRAWVGERLWQRLRITFARDAVGQAERLPLDEIPKARLCALWQAVGGYVLNTRMEEHPHVGQSQPDAYP</sequence>
<name>A0ABY1BA40_9PSED</name>
<protein>
    <submittedName>
        <fullName evidence="1">Uncharacterized protein</fullName>
    </submittedName>
</protein>
<dbReference type="EMBL" id="FOFP01000005">
    <property type="protein sequence ID" value="SEQ35818.1"/>
    <property type="molecule type" value="Genomic_DNA"/>
</dbReference>
<accession>A0ABY1BA40</accession>
<evidence type="ECO:0000313" key="1">
    <source>
        <dbReference type="EMBL" id="SEQ35818.1"/>
    </source>
</evidence>
<evidence type="ECO:0000313" key="2">
    <source>
        <dbReference type="Proteomes" id="UP000198512"/>
    </source>
</evidence>
<organism evidence="1 2">
    <name type="scientific">Pseudomonas cuatrocienegasensis</name>
    <dbReference type="NCBI Taxonomy" id="543360"/>
    <lineage>
        <taxon>Bacteria</taxon>
        <taxon>Pseudomonadati</taxon>
        <taxon>Pseudomonadota</taxon>
        <taxon>Gammaproteobacteria</taxon>
        <taxon>Pseudomonadales</taxon>
        <taxon>Pseudomonadaceae</taxon>
        <taxon>Pseudomonas</taxon>
    </lineage>
</organism>
<comment type="caution">
    <text evidence="1">The sequence shown here is derived from an EMBL/GenBank/DDBJ whole genome shotgun (WGS) entry which is preliminary data.</text>
</comment>
<dbReference type="RefSeq" id="WP_090390911.1">
    <property type="nucleotide sequence ID" value="NZ_FOFP01000005.1"/>
</dbReference>